<evidence type="ECO:0000256" key="1">
    <source>
        <dbReference type="SAM" id="Phobius"/>
    </source>
</evidence>
<accession>A0A062Y2Q8</accession>
<sequence length="129" mass="13808">MKRCGPLALVAGVGLLLALTVPLWPELSHSLPPCPFRTLTGVPCPTCGTTRAVLALSHGHVGEAFLHNPMVTVGLFFTGLAAVLWAFAHAGGKTLPKALASLERHWPWWLRMGVTLALVANWVWVVARG</sequence>
<dbReference type="Pfam" id="PF10825">
    <property type="entry name" value="DUF2752"/>
    <property type="match status" value="1"/>
</dbReference>
<comment type="caution">
    <text evidence="2">The sequence shown here is derived from an EMBL/GenBank/DDBJ whole genome shotgun (WGS) entry which is preliminary data.</text>
</comment>
<protein>
    <recommendedName>
        <fullName evidence="4">DUF2752 domain-containing protein</fullName>
    </recommendedName>
</protein>
<organism evidence="2 3">
    <name type="scientific">Thermoanaerobaculum aquaticum</name>
    <dbReference type="NCBI Taxonomy" id="1312852"/>
    <lineage>
        <taxon>Bacteria</taxon>
        <taxon>Pseudomonadati</taxon>
        <taxon>Acidobacteriota</taxon>
        <taxon>Thermoanaerobaculia</taxon>
        <taxon>Thermoanaerobaculales</taxon>
        <taxon>Thermoanaerobaculaceae</taxon>
        <taxon>Thermoanaerobaculum</taxon>
    </lineage>
</organism>
<dbReference type="EMBL" id="JMFG01000001">
    <property type="protein sequence ID" value="KDA55075.1"/>
    <property type="molecule type" value="Genomic_DNA"/>
</dbReference>
<evidence type="ECO:0000313" key="2">
    <source>
        <dbReference type="EMBL" id="KDA55075.1"/>
    </source>
</evidence>
<name>A0A062Y2Q8_9BACT</name>
<evidence type="ECO:0000313" key="3">
    <source>
        <dbReference type="Proteomes" id="UP000027284"/>
    </source>
</evidence>
<reference evidence="2 3" key="1">
    <citation type="submission" date="2014-04" db="EMBL/GenBank/DDBJ databases">
        <title>The Genome Sequence of Thermoanaerobaculum aquaticum MP-01, The First Cultivated Group 23 Acidobacterium.</title>
        <authorList>
            <person name="Stamps B.W."/>
            <person name="Losey N.A."/>
            <person name="Lawson P.A."/>
            <person name="Stevenson B.S."/>
        </authorList>
    </citation>
    <scope>NUCLEOTIDE SEQUENCE [LARGE SCALE GENOMIC DNA]</scope>
    <source>
        <strain evidence="2 3">MP-01</strain>
    </source>
</reference>
<dbReference type="STRING" id="1312852.EG19_00190"/>
<dbReference type="OrthoDB" id="9815897at2"/>
<feature type="transmembrane region" description="Helical" evidence="1">
    <location>
        <begin position="108"/>
        <end position="127"/>
    </location>
</feature>
<feature type="transmembrane region" description="Helical" evidence="1">
    <location>
        <begin position="70"/>
        <end position="88"/>
    </location>
</feature>
<gene>
    <name evidence="2" type="ORF">EG19_00190</name>
</gene>
<dbReference type="Proteomes" id="UP000027284">
    <property type="component" value="Unassembled WGS sequence"/>
</dbReference>
<keyword evidence="3" id="KW-1185">Reference proteome</keyword>
<dbReference type="RefSeq" id="WP_038046137.1">
    <property type="nucleotide sequence ID" value="NZ_JMFG01000001.1"/>
</dbReference>
<dbReference type="InterPro" id="IPR021215">
    <property type="entry name" value="DUF2752"/>
</dbReference>
<dbReference type="AlphaFoldDB" id="A0A062Y2Q8"/>
<keyword evidence="1" id="KW-0812">Transmembrane</keyword>
<evidence type="ECO:0008006" key="4">
    <source>
        <dbReference type="Google" id="ProtNLM"/>
    </source>
</evidence>
<keyword evidence="1" id="KW-0472">Membrane</keyword>
<keyword evidence="1" id="KW-1133">Transmembrane helix</keyword>
<proteinExistence type="predicted"/>